<dbReference type="AlphaFoldDB" id="A0AAE1AJL0"/>
<comment type="caution">
    <text evidence="1">The sequence shown here is derived from an EMBL/GenBank/DDBJ whole genome shotgun (WGS) entry which is preliminary data.</text>
</comment>
<protein>
    <submittedName>
        <fullName evidence="1">Uncharacterized protein</fullName>
    </submittedName>
</protein>
<evidence type="ECO:0000313" key="1">
    <source>
        <dbReference type="EMBL" id="KAK3789009.1"/>
    </source>
</evidence>
<organism evidence="1 2">
    <name type="scientific">Elysia crispata</name>
    <name type="common">lettuce slug</name>
    <dbReference type="NCBI Taxonomy" id="231223"/>
    <lineage>
        <taxon>Eukaryota</taxon>
        <taxon>Metazoa</taxon>
        <taxon>Spiralia</taxon>
        <taxon>Lophotrochozoa</taxon>
        <taxon>Mollusca</taxon>
        <taxon>Gastropoda</taxon>
        <taxon>Heterobranchia</taxon>
        <taxon>Euthyneura</taxon>
        <taxon>Panpulmonata</taxon>
        <taxon>Sacoglossa</taxon>
        <taxon>Placobranchoidea</taxon>
        <taxon>Plakobranchidae</taxon>
        <taxon>Elysia</taxon>
    </lineage>
</organism>
<name>A0AAE1AJL0_9GAST</name>
<evidence type="ECO:0000313" key="2">
    <source>
        <dbReference type="Proteomes" id="UP001283361"/>
    </source>
</evidence>
<dbReference type="EMBL" id="JAWDGP010001703">
    <property type="protein sequence ID" value="KAK3789009.1"/>
    <property type="molecule type" value="Genomic_DNA"/>
</dbReference>
<dbReference type="Proteomes" id="UP001283361">
    <property type="component" value="Unassembled WGS sequence"/>
</dbReference>
<accession>A0AAE1AJL0</accession>
<reference evidence="1" key="1">
    <citation type="journal article" date="2023" name="G3 (Bethesda)">
        <title>A reference genome for the long-term kleptoplast-retaining sea slug Elysia crispata morphotype clarki.</title>
        <authorList>
            <person name="Eastman K.E."/>
            <person name="Pendleton A.L."/>
            <person name="Shaikh M.A."/>
            <person name="Suttiyut T."/>
            <person name="Ogas R."/>
            <person name="Tomko P."/>
            <person name="Gavelis G."/>
            <person name="Widhalm J.R."/>
            <person name="Wisecaver J.H."/>
        </authorList>
    </citation>
    <scope>NUCLEOTIDE SEQUENCE</scope>
    <source>
        <strain evidence="1">ECLA1</strain>
    </source>
</reference>
<keyword evidence="2" id="KW-1185">Reference proteome</keyword>
<proteinExistence type="predicted"/>
<sequence>MTKPQVPVGLPTSKSAHPLRQELDSISLENVARSPGFTDSDFDNESCSVIFLEPSLEKFQLIVIIFTLSIKVPCFIQSLKQSTHFDFVGWEPPSEIKYLRALKDFLVGRLLNREKIS</sequence>
<gene>
    <name evidence="1" type="ORF">RRG08_036147</name>
</gene>